<gene>
    <name evidence="2" type="ORF">XELAEV_18008233mg</name>
</gene>
<accession>A0A974I5X0</accession>
<name>A0A974I5X0_XENLA</name>
<evidence type="ECO:0000256" key="1">
    <source>
        <dbReference type="SAM" id="MobiDB-lite"/>
    </source>
</evidence>
<evidence type="ECO:0000313" key="2">
    <source>
        <dbReference type="EMBL" id="OCU02469.1"/>
    </source>
</evidence>
<protein>
    <submittedName>
        <fullName evidence="2">Uncharacterized protein</fullName>
    </submittedName>
</protein>
<proteinExistence type="predicted"/>
<dbReference type="AlphaFoldDB" id="A0A974I5X0"/>
<evidence type="ECO:0000313" key="3">
    <source>
        <dbReference type="Proteomes" id="UP000694892"/>
    </source>
</evidence>
<feature type="compositionally biased region" description="Basic and acidic residues" evidence="1">
    <location>
        <begin position="25"/>
        <end position="46"/>
    </location>
</feature>
<feature type="region of interest" description="Disordered" evidence="1">
    <location>
        <begin position="25"/>
        <end position="96"/>
    </location>
</feature>
<dbReference type="Proteomes" id="UP000694892">
    <property type="component" value="Chromosome 1L"/>
</dbReference>
<organism evidence="2 3">
    <name type="scientific">Xenopus laevis</name>
    <name type="common">African clawed frog</name>
    <dbReference type="NCBI Taxonomy" id="8355"/>
    <lineage>
        <taxon>Eukaryota</taxon>
        <taxon>Metazoa</taxon>
        <taxon>Chordata</taxon>
        <taxon>Craniata</taxon>
        <taxon>Vertebrata</taxon>
        <taxon>Euteleostomi</taxon>
        <taxon>Amphibia</taxon>
        <taxon>Batrachia</taxon>
        <taxon>Anura</taxon>
        <taxon>Pipoidea</taxon>
        <taxon>Pipidae</taxon>
        <taxon>Xenopodinae</taxon>
        <taxon>Xenopus</taxon>
        <taxon>Xenopus</taxon>
    </lineage>
</organism>
<dbReference type="EMBL" id="CM004466">
    <property type="protein sequence ID" value="OCU02469.1"/>
    <property type="molecule type" value="Genomic_DNA"/>
</dbReference>
<reference evidence="3" key="1">
    <citation type="journal article" date="2016" name="Nature">
        <title>Genome evolution in the allotetraploid frog Xenopus laevis.</title>
        <authorList>
            <person name="Session A.M."/>
            <person name="Uno Y."/>
            <person name="Kwon T."/>
            <person name="Chapman J.A."/>
            <person name="Toyoda A."/>
            <person name="Takahashi S."/>
            <person name="Fukui A."/>
            <person name="Hikosaka A."/>
            <person name="Suzuki A."/>
            <person name="Kondo M."/>
            <person name="van Heeringen S.J."/>
            <person name="Quigley I."/>
            <person name="Heinz S."/>
            <person name="Ogino H."/>
            <person name="Ochi H."/>
            <person name="Hellsten U."/>
            <person name="Lyons J.B."/>
            <person name="Simakov O."/>
            <person name="Putnam N."/>
            <person name="Stites J."/>
            <person name="Kuroki Y."/>
            <person name="Tanaka T."/>
            <person name="Michiue T."/>
            <person name="Watanabe M."/>
            <person name="Bogdanovic O."/>
            <person name="Lister R."/>
            <person name="Georgiou G."/>
            <person name="Paranjpe S.S."/>
            <person name="van Kruijsbergen I."/>
            <person name="Shu S."/>
            <person name="Carlson J."/>
            <person name="Kinoshita T."/>
            <person name="Ohta Y."/>
            <person name="Mawaribuchi S."/>
            <person name="Jenkins J."/>
            <person name="Grimwood J."/>
            <person name="Schmutz J."/>
            <person name="Mitros T."/>
            <person name="Mozaffari S.V."/>
            <person name="Suzuki Y."/>
            <person name="Haramoto Y."/>
            <person name="Yamamoto T.S."/>
            <person name="Takagi C."/>
            <person name="Heald R."/>
            <person name="Miller K."/>
            <person name="Haudenschild C."/>
            <person name="Kitzman J."/>
            <person name="Nakayama T."/>
            <person name="Izutsu Y."/>
            <person name="Robert J."/>
            <person name="Fortriede J."/>
            <person name="Burns K."/>
            <person name="Lotay V."/>
            <person name="Karimi K."/>
            <person name="Yasuoka Y."/>
            <person name="Dichmann D.S."/>
            <person name="Flajnik M.F."/>
            <person name="Houston D.W."/>
            <person name="Shendure J."/>
            <person name="DuPasquier L."/>
            <person name="Vize P.D."/>
            <person name="Zorn A.M."/>
            <person name="Ito M."/>
            <person name="Marcotte E.M."/>
            <person name="Wallingford J.B."/>
            <person name="Ito Y."/>
            <person name="Asashima M."/>
            <person name="Ueno N."/>
            <person name="Matsuda Y."/>
            <person name="Veenstra G.J."/>
            <person name="Fujiyama A."/>
            <person name="Harland R.M."/>
            <person name="Taira M."/>
            <person name="Rokhsar D.S."/>
        </authorList>
    </citation>
    <scope>NUCLEOTIDE SEQUENCE [LARGE SCALE GENOMIC DNA]</scope>
    <source>
        <strain evidence="3">J</strain>
    </source>
</reference>
<sequence>MGQDGAGVDQIKLGIECRGRLERIARQEQKETRVDNKRGLEQDSKRGVQGRVGKQESGAGETRSVQGEVRARYKVERKHKSGTSKAGSGQGWEGTR</sequence>